<dbReference type="PANTHER" id="PTHR32089:SF119">
    <property type="entry name" value="METHYL-ACCEPTING CHEMOTAXIS PROTEIN CTPL"/>
    <property type="match status" value="1"/>
</dbReference>
<evidence type="ECO:0000259" key="11">
    <source>
        <dbReference type="PROSITE" id="PS50885"/>
    </source>
</evidence>
<evidence type="ECO:0000313" key="13">
    <source>
        <dbReference type="Proteomes" id="UP000237082"/>
    </source>
</evidence>
<dbReference type="EMBL" id="PQWB01000004">
    <property type="protein sequence ID" value="POZ64023.1"/>
    <property type="molecule type" value="Genomic_DNA"/>
</dbReference>
<dbReference type="PROSITE" id="PS50111">
    <property type="entry name" value="CHEMOTAXIS_TRANSDUC_2"/>
    <property type="match status" value="1"/>
</dbReference>
<name>A0A2S5DLT9_9NEIS</name>
<evidence type="ECO:0000256" key="8">
    <source>
        <dbReference type="SAM" id="Coils"/>
    </source>
</evidence>
<comment type="caution">
    <text evidence="12">The sequence shown here is derived from an EMBL/GenBank/DDBJ whole genome shotgun (WGS) entry which is preliminary data.</text>
</comment>
<gene>
    <name evidence="12" type="ORF">C2I19_00475</name>
</gene>
<evidence type="ECO:0000256" key="6">
    <source>
        <dbReference type="ARBA" id="ARBA00029447"/>
    </source>
</evidence>
<evidence type="ECO:0000256" key="9">
    <source>
        <dbReference type="SAM" id="Phobius"/>
    </source>
</evidence>
<keyword evidence="8" id="KW-0175">Coiled coil</keyword>
<evidence type="ECO:0000256" key="3">
    <source>
        <dbReference type="ARBA" id="ARBA00022989"/>
    </source>
</evidence>
<evidence type="ECO:0000256" key="4">
    <source>
        <dbReference type="ARBA" id="ARBA00023136"/>
    </source>
</evidence>
<dbReference type="Proteomes" id="UP000237082">
    <property type="component" value="Unassembled WGS sequence"/>
</dbReference>
<comment type="subcellular location">
    <subcellularLocation>
        <location evidence="1">Membrane</location>
        <topology evidence="1">Multi-pass membrane protein</topology>
    </subcellularLocation>
</comment>
<dbReference type="InterPro" id="IPR003660">
    <property type="entry name" value="HAMP_dom"/>
</dbReference>
<keyword evidence="13" id="KW-1185">Reference proteome</keyword>
<feature type="transmembrane region" description="Helical" evidence="9">
    <location>
        <begin position="18"/>
        <end position="37"/>
    </location>
</feature>
<feature type="coiled-coil region" evidence="8">
    <location>
        <begin position="379"/>
        <end position="406"/>
    </location>
</feature>
<dbReference type="SUPFAM" id="SSF58104">
    <property type="entry name" value="Methyl-accepting chemotaxis protein (MCP) signaling domain"/>
    <property type="match status" value="1"/>
</dbReference>
<accession>A0A2S5DLT9</accession>
<dbReference type="SMART" id="SM00283">
    <property type="entry name" value="MA"/>
    <property type="match status" value="1"/>
</dbReference>
<evidence type="ECO:0000256" key="5">
    <source>
        <dbReference type="ARBA" id="ARBA00023224"/>
    </source>
</evidence>
<dbReference type="OrthoDB" id="343520at2"/>
<feature type="domain" description="HAMP" evidence="11">
    <location>
        <begin position="351"/>
        <end position="394"/>
    </location>
</feature>
<dbReference type="InterPro" id="IPR004089">
    <property type="entry name" value="MCPsignal_dom"/>
</dbReference>
<keyword evidence="2 9" id="KW-0812">Transmembrane</keyword>
<keyword evidence="5 7" id="KW-0807">Transducer</keyword>
<organism evidence="12 13">
    <name type="scientific">Chromobacterium alticapitis</name>
    <dbReference type="NCBI Taxonomy" id="2073169"/>
    <lineage>
        <taxon>Bacteria</taxon>
        <taxon>Pseudomonadati</taxon>
        <taxon>Pseudomonadota</taxon>
        <taxon>Betaproteobacteria</taxon>
        <taxon>Neisseriales</taxon>
        <taxon>Chromobacteriaceae</taxon>
        <taxon>Chromobacterium</taxon>
    </lineage>
</organism>
<dbReference type="PROSITE" id="PS50885">
    <property type="entry name" value="HAMP"/>
    <property type="match status" value="1"/>
</dbReference>
<dbReference type="FunFam" id="1.10.287.950:FF:000001">
    <property type="entry name" value="Methyl-accepting chemotaxis sensory transducer"/>
    <property type="match status" value="1"/>
</dbReference>
<dbReference type="GO" id="GO:0016020">
    <property type="term" value="C:membrane"/>
    <property type="evidence" value="ECO:0007669"/>
    <property type="project" value="UniProtKB-SubCell"/>
</dbReference>
<protein>
    <submittedName>
        <fullName evidence="12">Uncharacterized protein</fullName>
    </submittedName>
</protein>
<dbReference type="RefSeq" id="WP_103900768.1">
    <property type="nucleotide sequence ID" value="NZ_PQWB01000004.1"/>
</dbReference>
<keyword evidence="3 9" id="KW-1133">Transmembrane helix</keyword>
<evidence type="ECO:0000313" key="12">
    <source>
        <dbReference type="EMBL" id="POZ64023.1"/>
    </source>
</evidence>
<dbReference type="AlphaFoldDB" id="A0A2S5DLT9"/>
<comment type="similarity">
    <text evidence="6">Belongs to the methyl-accepting chemotaxis (MCP) protein family.</text>
</comment>
<evidence type="ECO:0000256" key="1">
    <source>
        <dbReference type="ARBA" id="ARBA00004141"/>
    </source>
</evidence>
<evidence type="ECO:0000256" key="2">
    <source>
        <dbReference type="ARBA" id="ARBA00022692"/>
    </source>
</evidence>
<dbReference type="CDD" id="cd11386">
    <property type="entry name" value="MCP_signal"/>
    <property type="match status" value="1"/>
</dbReference>
<evidence type="ECO:0000259" key="10">
    <source>
        <dbReference type="PROSITE" id="PS50111"/>
    </source>
</evidence>
<feature type="domain" description="Methyl-accepting transducer" evidence="10">
    <location>
        <begin position="399"/>
        <end position="635"/>
    </location>
</feature>
<dbReference type="GO" id="GO:0006935">
    <property type="term" value="P:chemotaxis"/>
    <property type="evidence" value="ECO:0007669"/>
    <property type="project" value="UniProtKB-ARBA"/>
</dbReference>
<dbReference type="Pfam" id="PF00015">
    <property type="entry name" value="MCPsignal"/>
    <property type="match status" value="1"/>
</dbReference>
<feature type="transmembrane region" description="Helical" evidence="9">
    <location>
        <begin position="318"/>
        <end position="339"/>
    </location>
</feature>
<dbReference type="PANTHER" id="PTHR32089">
    <property type="entry name" value="METHYL-ACCEPTING CHEMOTAXIS PROTEIN MCPB"/>
    <property type="match status" value="1"/>
</dbReference>
<keyword evidence="4 9" id="KW-0472">Membrane</keyword>
<dbReference type="GO" id="GO:0007165">
    <property type="term" value="P:signal transduction"/>
    <property type="evidence" value="ECO:0007669"/>
    <property type="project" value="UniProtKB-KW"/>
</dbReference>
<reference evidence="13" key="1">
    <citation type="submission" date="2018-02" db="EMBL/GenBank/DDBJ databases">
        <authorList>
            <person name="O'Hara-Hanley K."/>
            <person name="Soby S."/>
        </authorList>
    </citation>
    <scope>NUCLEOTIDE SEQUENCE [LARGE SCALE GENOMIC DNA]</scope>
    <source>
        <strain evidence="13">MWU14-2602</strain>
    </source>
</reference>
<proteinExistence type="inferred from homology"/>
<sequence length="671" mass="71162">MTTPIVRLMQRLSYPQRFAVIGVLFAFALLYLVYGLYRTNQDNIDFTAKEKIGVVYMQPLTACLAAVQQQQELAVRAALGDAQARSALGDAAQQLQAKWQALKTANGQLGGALGSDSAWKDAESGWAALQSAGNAAPAQQIAAYSAFNDKLNNLIGAISDNSNLTLDPDIDSYYLMDAATAKLPTLLIHLGEANAIAALAEANHALEPAQRDRLVELRPLIAEASDGLTSDAGKAFANNAGLKADLSGYGDKLAAILKSQAGGIDDAVAGKIGASGLKISGHTAENAQAIAAYMATGLSRLDGLLQARIDHTALQRNSYIGIGVAAMLLAIFLFHQLYLSITLQLGGEPLHVQEVVEQIASGRLDTRIQLRDGDETSLLAAIRRMRNQLRDTVAQLMDTANEVNSAAAEMAQSAHSITSSSCQQNEAAASMAAAIEQLSTSLSVCAEQSEQADRLSTDAVRESDQGDKVIAATSHSMDGIVRDVSTVSDTIGDLGRQSQSIAGIVDVIRDVAEQTNLLALNAAIEAARAGEMGRGFAVVADEVRKLAERTALSTTEISNIVGQIQSTAQRGTQSMQVGMQTIMDGQTRAREAGSSMHDIRHRITDVLSSIHQITDSLREQSHASQTLAQNVEQVSRMSEQNTLAVKASAETAAELQTISQRLLNVAGRFTV</sequence>
<evidence type="ECO:0000256" key="7">
    <source>
        <dbReference type="PROSITE-ProRule" id="PRU00284"/>
    </source>
</evidence>
<dbReference type="Gene3D" id="1.10.287.950">
    <property type="entry name" value="Methyl-accepting chemotaxis protein"/>
    <property type="match status" value="1"/>
</dbReference>